<dbReference type="Pfam" id="PF00083">
    <property type="entry name" value="Sugar_tr"/>
    <property type="match status" value="1"/>
</dbReference>
<proteinExistence type="predicted"/>
<reference evidence="7" key="1">
    <citation type="submission" date="2021-12" db="EMBL/GenBank/DDBJ databases">
        <authorList>
            <person name="King R."/>
        </authorList>
    </citation>
    <scope>NUCLEOTIDE SEQUENCE</scope>
</reference>
<feature type="transmembrane region" description="Helical" evidence="5">
    <location>
        <begin position="207"/>
        <end position="227"/>
    </location>
</feature>
<organism evidence="7 8">
    <name type="scientific">Chilo suppressalis</name>
    <name type="common">Asiatic rice borer moth</name>
    <dbReference type="NCBI Taxonomy" id="168631"/>
    <lineage>
        <taxon>Eukaryota</taxon>
        <taxon>Metazoa</taxon>
        <taxon>Ecdysozoa</taxon>
        <taxon>Arthropoda</taxon>
        <taxon>Hexapoda</taxon>
        <taxon>Insecta</taxon>
        <taxon>Pterygota</taxon>
        <taxon>Neoptera</taxon>
        <taxon>Endopterygota</taxon>
        <taxon>Lepidoptera</taxon>
        <taxon>Glossata</taxon>
        <taxon>Ditrysia</taxon>
        <taxon>Pyraloidea</taxon>
        <taxon>Crambidae</taxon>
        <taxon>Crambinae</taxon>
        <taxon>Chilo</taxon>
    </lineage>
</organism>
<dbReference type="PANTHER" id="PTHR24064">
    <property type="entry name" value="SOLUTE CARRIER FAMILY 22 MEMBER"/>
    <property type="match status" value="1"/>
</dbReference>
<sequence length="548" mass="61666">MTKYGTNETVYKEMTIRNKSPCDVDDITAKAIGDFGPWQLRISVLMALLKLPMAWYQLNIIFMAPPQDFWCVKPSKLFKYSDEEWRQMCMPHIEEYPCLIFDPDLLAMAPEMERKNIPLVECKKFIFNKTVFHRTITSEWNLVCSQHWLVHLTQCVMMWGVLLGGIIFGVIADKYGRRMPLMVAIIVQSIASYAASVFPYFRGWLAIWFILALCSGGLGIISFVICMEAVSGKWRTTVPILYQLPFGFGSSIMAVLAYFLRDWRQLEFALATLSALFILYWFWIPESPRWLLATGQSDKALEVLRQAAIQNHRDGNLKIIRNSLPKCKGQKNTVLGFMAFFKLNNMRKKTLLLSANWFCTGLAFYAFSQYLGMIGGNIFLTVAISGIIYVPGGIVCLIVVAKVGRRATVWTFQVITAICFVFIVMTPKDVFANDWPRLIFAAIGFGGLAGSVPALYLYSGELFPTLGRNAGVGGVTTFARIAAMVAPAVVSLDSILPDLPMMLLAGVSIGQLFLILPLPETKDYPLPDTLEQAEQFKRIPEQRKASSR</sequence>
<comment type="subcellular location">
    <subcellularLocation>
        <location evidence="1">Membrane</location>
        <topology evidence="1">Multi-pass membrane protein</topology>
    </subcellularLocation>
</comment>
<evidence type="ECO:0000313" key="7">
    <source>
        <dbReference type="EMBL" id="CAH0399856.1"/>
    </source>
</evidence>
<feature type="transmembrane region" description="Helical" evidence="5">
    <location>
        <begin position="407"/>
        <end position="426"/>
    </location>
</feature>
<dbReference type="Gene3D" id="1.20.1250.20">
    <property type="entry name" value="MFS general substrate transporter like domains"/>
    <property type="match status" value="1"/>
</dbReference>
<keyword evidence="4 5" id="KW-0472">Membrane</keyword>
<dbReference type="Proteomes" id="UP001153292">
    <property type="component" value="Chromosome 15"/>
</dbReference>
<dbReference type="InterPro" id="IPR005828">
    <property type="entry name" value="MFS_sugar_transport-like"/>
</dbReference>
<feature type="domain" description="Major facilitator superfamily (MFS) profile" evidence="6">
    <location>
        <begin position="43"/>
        <end position="522"/>
    </location>
</feature>
<dbReference type="SUPFAM" id="SSF103473">
    <property type="entry name" value="MFS general substrate transporter"/>
    <property type="match status" value="1"/>
</dbReference>
<dbReference type="PROSITE" id="PS50850">
    <property type="entry name" value="MFS"/>
    <property type="match status" value="1"/>
</dbReference>
<evidence type="ECO:0000256" key="3">
    <source>
        <dbReference type="ARBA" id="ARBA00022989"/>
    </source>
</evidence>
<protein>
    <recommendedName>
        <fullName evidence="6">Major facilitator superfamily (MFS) profile domain-containing protein</fullName>
    </recommendedName>
</protein>
<dbReference type="CDD" id="cd17317">
    <property type="entry name" value="MFS_SLC22"/>
    <property type="match status" value="1"/>
</dbReference>
<feature type="transmembrane region" description="Helical" evidence="5">
    <location>
        <begin position="351"/>
        <end position="372"/>
    </location>
</feature>
<evidence type="ECO:0000256" key="4">
    <source>
        <dbReference type="ARBA" id="ARBA00023136"/>
    </source>
</evidence>
<feature type="transmembrane region" description="Helical" evidence="5">
    <location>
        <begin position="470"/>
        <end position="489"/>
    </location>
</feature>
<evidence type="ECO:0000256" key="5">
    <source>
        <dbReference type="SAM" id="Phobius"/>
    </source>
</evidence>
<keyword evidence="3 5" id="KW-1133">Transmembrane helix</keyword>
<dbReference type="EMBL" id="OU963908">
    <property type="protein sequence ID" value="CAH0399856.1"/>
    <property type="molecule type" value="Genomic_DNA"/>
</dbReference>
<name>A0ABN8AYN6_CHISP</name>
<feature type="transmembrane region" description="Helical" evidence="5">
    <location>
        <begin position="239"/>
        <end position="260"/>
    </location>
</feature>
<feature type="transmembrane region" description="Helical" evidence="5">
    <location>
        <begin position="266"/>
        <end position="284"/>
    </location>
</feature>
<accession>A0ABN8AYN6</accession>
<feature type="transmembrane region" description="Helical" evidence="5">
    <location>
        <begin position="378"/>
        <end position="400"/>
    </location>
</feature>
<evidence type="ECO:0000259" key="6">
    <source>
        <dbReference type="PROSITE" id="PS50850"/>
    </source>
</evidence>
<keyword evidence="8" id="KW-1185">Reference proteome</keyword>
<dbReference type="InterPro" id="IPR036259">
    <property type="entry name" value="MFS_trans_sf"/>
</dbReference>
<evidence type="ECO:0000313" key="8">
    <source>
        <dbReference type="Proteomes" id="UP001153292"/>
    </source>
</evidence>
<feature type="transmembrane region" description="Helical" evidence="5">
    <location>
        <begin position="438"/>
        <end position="458"/>
    </location>
</feature>
<gene>
    <name evidence="7" type="ORF">CHILSU_LOCUS3026</name>
</gene>
<feature type="transmembrane region" description="Helical" evidence="5">
    <location>
        <begin position="148"/>
        <end position="172"/>
    </location>
</feature>
<evidence type="ECO:0000256" key="1">
    <source>
        <dbReference type="ARBA" id="ARBA00004141"/>
    </source>
</evidence>
<evidence type="ECO:0000256" key="2">
    <source>
        <dbReference type="ARBA" id="ARBA00022692"/>
    </source>
</evidence>
<dbReference type="InterPro" id="IPR020846">
    <property type="entry name" value="MFS_dom"/>
</dbReference>
<feature type="transmembrane region" description="Helical" evidence="5">
    <location>
        <begin position="179"/>
        <end position="201"/>
    </location>
</feature>
<keyword evidence="2 5" id="KW-0812">Transmembrane</keyword>